<dbReference type="PROSITE" id="PS50110">
    <property type="entry name" value="RESPONSE_REGULATORY"/>
    <property type="match status" value="1"/>
</dbReference>
<dbReference type="SUPFAM" id="SSF52172">
    <property type="entry name" value="CheY-like"/>
    <property type="match status" value="1"/>
</dbReference>
<dbReference type="PANTHER" id="PTHR44591:SF20">
    <property type="entry name" value="PROTEIN PILH"/>
    <property type="match status" value="1"/>
</dbReference>
<evidence type="ECO:0000256" key="1">
    <source>
        <dbReference type="ARBA" id="ARBA00022553"/>
    </source>
</evidence>
<keyword evidence="6" id="KW-1185">Reference proteome</keyword>
<dbReference type="InterPro" id="IPR011006">
    <property type="entry name" value="CheY-like_superfamily"/>
</dbReference>
<evidence type="ECO:0000256" key="3">
    <source>
        <dbReference type="SAM" id="MobiDB-lite"/>
    </source>
</evidence>
<evidence type="ECO:0000256" key="2">
    <source>
        <dbReference type="PROSITE-ProRule" id="PRU00169"/>
    </source>
</evidence>
<proteinExistence type="predicted"/>
<dbReference type="PANTHER" id="PTHR44591">
    <property type="entry name" value="STRESS RESPONSE REGULATOR PROTEIN 1"/>
    <property type="match status" value="1"/>
</dbReference>
<dbReference type="RefSeq" id="WP_182540031.1">
    <property type="nucleotide sequence ID" value="NZ_JACGXA010000001.1"/>
</dbReference>
<dbReference type="InterPro" id="IPR001789">
    <property type="entry name" value="Sig_transdc_resp-reg_receiver"/>
</dbReference>
<evidence type="ECO:0000259" key="4">
    <source>
        <dbReference type="PROSITE" id="PS50110"/>
    </source>
</evidence>
<accession>A0A7W3J1A8</accession>
<gene>
    <name evidence="5" type="ORF">FB382_002773</name>
</gene>
<feature type="modified residue" description="4-aspartylphosphate" evidence="2">
    <location>
        <position position="83"/>
    </location>
</feature>
<dbReference type="CDD" id="cd17546">
    <property type="entry name" value="REC_hyHK_CKI1_RcsC-like"/>
    <property type="match status" value="1"/>
</dbReference>
<organism evidence="5 6">
    <name type="scientific">Nocardioides ginsengisegetis</name>
    <dbReference type="NCBI Taxonomy" id="661491"/>
    <lineage>
        <taxon>Bacteria</taxon>
        <taxon>Bacillati</taxon>
        <taxon>Actinomycetota</taxon>
        <taxon>Actinomycetes</taxon>
        <taxon>Propionibacteriales</taxon>
        <taxon>Nocardioidaceae</taxon>
        <taxon>Nocardioides</taxon>
    </lineage>
</organism>
<dbReference type="SMART" id="SM00448">
    <property type="entry name" value="REC"/>
    <property type="match status" value="1"/>
</dbReference>
<dbReference type="Gene3D" id="3.40.50.2300">
    <property type="match status" value="1"/>
</dbReference>
<dbReference type="Proteomes" id="UP000580910">
    <property type="component" value="Unassembled WGS sequence"/>
</dbReference>
<evidence type="ECO:0000313" key="5">
    <source>
        <dbReference type="EMBL" id="MBA8804482.1"/>
    </source>
</evidence>
<evidence type="ECO:0000313" key="6">
    <source>
        <dbReference type="Proteomes" id="UP000580910"/>
    </source>
</evidence>
<reference evidence="5 6" key="1">
    <citation type="submission" date="2020-07" db="EMBL/GenBank/DDBJ databases">
        <title>Sequencing the genomes of 1000 actinobacteria strains.</title>
        <authorList>
            <person name="Klenk H.-P."/>
        </authorList>
    </citation>
    <scope>NUCLEOTIDE SEQUENCE [LARGE SCALE GENOMIC DNA]</scope>
    <source>
        <strain evidence="5 6">DSM 21349</strain>
    </source>
</reference>
<keyword evidence="1 2" id="KW-0597">Phosphoprotein</keyword>
<feature type="domain" description="Response regulatory" evidence="4">
    <location>
        <begin position="34"/>
        <end position="150"/>
    </location>
</feature>
<dbReference type="Pfam" id="PF00072">
    <property type="entry name" value="Response_reg"/>
    <property type="match status" value="1"/>
</dbReference>
<name>A0A7W3J1A8_9ACTN</name>
<dbReference type="AlphaFoldDB" id="A0A7W3J1A8"/>
<dbReference type="EMBL" id="JACGXA010000001">
    <property type="protein sequence ID" value="MBA8804482.1"/>
    <property type="molecule type" value="Genomic_DNA"/>
</dbReference>
<sequence>MTDSDNAVDAGTPVPHPDAAVHTADAVQTARVLRVLVADDVDIVRELLRRMLEKLGHVVDEVTDGQEAVEAVSAGNYDLLLLDLSMPRMSGIDVARWLNAHPEHARDMNVVIVSASARDERPILNELGISLFLPKPIRRQELADLLDGLS</sequence>
<dbReference type="GO" id="GO:0000160">
    <property type="term" value="P:phosphorelay signal transduction system"/>
    <property type="evidence" value="ECO:0007669"/>
    <property type="project" value="InterPro"/>
</dbReference>
<comment type="caution">
    <text evidence="5">The sequence shown here is derived from an EMBL/GenBank/DDBJ whole genome shotgun (WGS) entry which is preliminary data.</text>
</comment>
<protein>
    <submittedName>
        <fullName evidence="5">CheY-like chemotaxis protein</fullName>
    </submittedName>
</protein>
<dbReference type="InterPro" id="IPR050595">
    <property type="entry name" value="Bact_response_regulator"/>
</dbReference>
<feature type="region of interest" description="Disordered" evidence="3">
    <location>
        <begin position="1"/>
        <end position="20"/>
    </location>
</feature>